<protein>
    <submittedName>
        <fullName evidence="2">Uncharacterized protein</fullName>
    </submittedName>
</protein>
<sequence length="33" mass="3493">MGHRDVVSNSFLALIAAGLVLLCLSLLAFAYTL</sequence>
<dbReference type="EMBL" id="VITY01000011">
    <property type="protein sequence ID" value="TWB93127.1"/>
    <property type="molecule type" value="Genomic_DNA"/>
</dbReference>
<keyword evidence="1" id="KW-1133">Transmembrane helix</keyword>
<organism evidence="2 3">
    <name type="scientific">Bradyrhizobium macuxiense</name>
    <dbReference type="NCBI Taxonomy" id="1755647"/>
    <lineage>
        <taxon>Bacteria</taxon>
        <taxon>Pseudomonadati</taxon>
        <taxon>Pseudomonadota</taxon>
        <taxon>Alphaproteobacteria</taxon>
        <taxon>Hyphomicrobiales</taxon>
        <taxon>Nitrobacteraceae</taxon>
        <taxon>Bradyrhizobium</taxon>
    </lineage>
</organism>
<accession>A0A560LCT8</accession>
<keyword evidence="1" id="KW-0812">Transmembrane</keyword>
<dbReference type="Proteomes" id="UP000321304">
    <property type="component" value="Unassembled WGS sequence"/>
</dbReference>
<dbReference type="AlphaFoldDB" id="A0A560LCT8"/>
<reference evidence="2 3" key="1">
    <citation type="submission" date="2019-06" db="EMBL/GenBank/DDBJ databases">
        <title>Genomic Encyclopedia of Type Strains, Phase IV (KMG-V): Genome sequencing to study the core and pangenomes of soil and plant-associated prokaryotes.</title>
        <authorList>
            <person name="Whitman W."/>
        </authorList>
    </citation>
    <scope>NUCLEOTIDE SEQUENCE [LARGE SCALE GENOMIC DNA]</scope>
    <source>
        <strain evidence="2 3">BR 10355</strain>
    </source>
</reference>
<keyword evidence="3" id="KW-1185">Reference proteome</keyword>
<proteinExistence type="predicted"/>
<keyword evidence="1" id="KW-0472">Membrane</keyword>
<name>A0A560LCT8_9BRAD</name>
<evidence type="ECO:0000313" key="2">
    <source>
        <dbReference type="EMBL" id="TWB93127.1"/>
    </source>
</evidence>
<evidence type="ECO:0000313" key="3">
    <source>
        <dbReference type="Proteomes" id="UP000321304"/>
    </source>
</evidence>
<feature type="transmembrane region" description="Helical" evidence="1">
    <location>
        <begin position="12"/>
        <end position="31"/>
    </location>
</feature>
<evidence type="ECO:0000256" key="1">
    <source>
        <dbReference type="SAM" id="Phobius"/>
    </source>
</evidence>
<comment type="caution">
    <text evidence="2">The sequence shown here is derived from an EMBL/GenBank/DDBJ whole genome shotgun (WGS) entry which is preliminary data.</text>
</comment>
<gene>
    <name evidence="2" type="ORF">FBZ93_111166</name>
</gene>